<dbReference type="Proteomes" id="UP000187283">
    <property type="component" value="Unassembled WGS sequence"/>
</dbReference>
<protein>
    <submittedName>
        <fullName evidence="1">Uncharacterized protein</fullName>
    </submittedName>
</protein>
<name>A0A1R1Y6T7_9FUNG</name>
<organism evidence="1 2">
    <name type="scientific">Smittium culicis</name>
    <dbReference type="NCBI Taxonomy" id="133412"/>
    <lineage>
        <taxon>Eukaryota</taxon>
        <taxon>Fungi</taxon>
        <taxon>Fungi incertae sedis</taxon>
        <taxon>Zoopagomycota</taxon>
        <taxon>Kickxellomycotina</taxon>
        <taxon>Harpellomycetes</taxon>
        <taxon>Harpellales</taxon>
        <taxon>Legeriomycetaceae</taxon>
        <taxon>Smittium</taxon>
    </lineage>
</organism>
<accession>A0A1R1Y6T7</accession>
<dbReference type="EMBL" id="LSSN01000709">
    <property type="protein sequence ID" value="OMJ22672.1"/>
    <property type="molecule type" value="Genomic_DNA"/>
</dbReference>
<dbReference type="AlphaFoldDB" id="A0A1R1Y6T7"/>
<sequence>MQNFLINSCENSQQVYSPGAIGFKTRESVSPGVSGYGLPGIPHHRKTIFRRYGTLKNSFKKLFQPLWKNSSDNLC</sequence>
<evidence type="ECO:0000313" key="2">
    <source>
        <dbReference type="Proteomes" id="UP000187283"/>
    </source>
</evidence>
<proteinExistence type="predicted"/>
<reference evidence="1 2" key="1">
    <citation type="submission" date="2017-01" db="EMBL/GenBank/DDBJ databases">
        <authorList>
            <person name="Mah S.A."/>
            <person name="Swanson W.J."/>
            <person name="Moy G.W."/>
            <person name="Vacquier V.D."/>
        </authorList>
    </citation>
    <scope>NUCLEOTIDE SEQUENCE [LARGE SCALE GENOMIC DNA]</scope>
    <source>
        <strain evidence="1 2">GSMNP</strain>
    </source>
</reference>
<comment type="caution">
    <text evidence="1">The sequence shown here is derived from an EMBL/GenBank/DDBJ whole genome shotgun (WGS) entry which is preliminary data.</text>
</comment>
<evidence type="ECO:0000313" key="1">
    <source>
        <dbReference type="EMBL" id="OMJ22672.1"/>
    </source>
</evidence>
<keyword evidence="2" id="KW-1185">Reference proteome</keyword>
<gene>
    <name evidence="1" type="ORF">AYI70_g2723</name>
</gene>